<evidence type="ECO:0000313" key="1">
    <source>
        <dbReference type="EMBL" id="CAG2208810.1"/>
    </source>
</evidence>
<dbReference type="EMBL" id="CAJPWZ010001123">
    <property type="protein sequence ID" value="CAG2208810.1"/>
    <property type="molecule type" value="Genomic_DNA"/>
</dbReference>
<name>A0A8S3RL34_MYTED</name>
<dbReference type="InterPro" id="IPR036770">
    <property type="entry name" value="Ankyrin_rpt-contain_sf"/>
</dbReference>
<dbReference type="PANTHER" id="PTHR46586">
    <property type="entry name" value="ANKYRIN REPEAT-CONTAINING PROTEIN"/>
    <property type="match status" value="1"/>
</dbReference>
<dbReference type="OrthoDB" id="10440765at2759"/>
<dbReference type="Pfam" id="PF13637">
    <property type="entry name" value="Ank_4"/>
    <property type="match status" value="1"/>
</dbReference>
<sequence length="588" mass="66938">MNNACDSENLDTVKWLIENFDDTLFDMKEAMNHACRWGNLDTVKWLIEYFDNKLFDVTEAMNNAYGETFNTVKWVIENFDNKLFDIKEAMNNACDSENLDTVKWLIDNFDNKSFDMKEATHHVCRWGKYNIVEMLLLNIDDKKIDVIAAIDNFLVVSHLIRWFDLIKWLIEKVDNSLLDLNEILSMVSQSERLDIVRLLVKKIQNSKVDKRSVMKAECNKPVEIGPAPKQPTTAVERAIHLMKDTTRFRGIQGGLETDSFQTNPPTVNAILPEEDANQDLYESAASLISDNPPPLSPQSPYLLTEYDPILRKTVVPEKQNSYPMTEVLETRESCADPGHLALMLVDTPLNKKIIKKRIRYSIPGPAISIVSIGAVSGMSNIELNVMVQKPVDIDIDPFEKSISDIILEGMRDHVVAVIQALHCWSDLKIPFHDRIRTSVNEICGAEMLNETKESIAVIVNRIFPETLQGENCDQIAKIDKLLHEVTFEHTSSNFSAIVSDVHMQITVLKRTVESAKRMSRRSYKQIYIPGIPFKMGDSGTCLYVQDRINPNRKGCIGMAIANHPDGGCIATPIMEILKYFQIRYNDCF</sequence>
<dbReference type="PANTHER" id="PTHR46586:SF3">
    <property type="entry name" value="ANKYRIN REPEAT-CONTAINING PROTEIN"/>
    <property type="match status" value="1"/>
</dbReference>
<dbReference type="Proteomes" id="UP000683360">
    <property type="component" value="Unassembled WGS sequence"/>
</dbReference>
<accession>A0A8S3RL34</accession>
<gene>
    <name evidence="1" type="ORF">MEDL_22976</name>
</gene>
<dbReference type="SUPFAM" id="SSF48403">
    <property type="entry name" value="Ankyrin repeat"/>
    <property type="match status" value="1"/>
</dbReference>
<dbReference type="Gene3D" id="1.25.40.20">
    <property type="entry name" value="Ankyrin repeat-containing domain"/>
    <property type="match status" value="1"/>
</dbReference>
<evidence type="ECO:0000313" key="2">
    <source>
        <dbReference type="Proteomes" id="UP000683360"/>
    </source>
</evidence>
<proteinExistence type="predicted"/>
<protein>
    <submittedName>
        <fullName evidence="1">Uncharacterized protein</fullName>
    </submittedName>
</protein>
<dbReference type="SMART" id="SM00248">
    <property type="entry name" value="ANK"/>
    <property type="match status" value="4"/>
</dbReference>
<dbReference type="InterPro" id="IPR002110">
    <property type="entry name" value="Ankyrin_rpt"/>
</dbReference>
<keyword evidence="2" id="KW-1185">Reference proteome</keyword>
<comment type="caution">
    <text evidence="1">The sequence shown here is derived from an EMBL/GenBank/DDBJ whole genome shotgun (WGS) entry which is preliminary data.</text>
</comment>
<dbReference type="AlphaFoldDB" id="A0A8S3RL34"/>
<reference evidence="1" key="1">
    <citation type="submission" date="2021-03" db="EMBL/GenBank/DDBJ databases">
        <authorList>
            <person name="Bekaert M."/>
        </authorList>
    </citation>
    <scope>NUCLEOTIDE SEQUENCE</scope>
</reference>
<organism evidence="1 2">
    <name type="scientific">Mytilus edulis</name>
    <name type="common">Blue mussel</name>
    <dbReference type="NCBI Taxonomy" id="6550"/>
    <lineage>
        <taxon>Eukaryota</taxon>
        <taxon>Metazoa</taxon>
        <taxon>Spiralia</taxon>
        <taxon>Lophotrochozoa</taxon>
        <taxon>Mollusca</taxon>
        <taxon>Bivalvia</taxon>
        <taxon>Autobranchia</taxon>
        <taxon>Pteriomorphia</taxon>
        <taxon>Mytilida</taxon>
        <taxon>Mytiloidea</taxon>
        <taxon>Mytilidae</taxon>
        <taxon>Mytilinae</taxon>
        <taxon>Mytilus</taxon>
    </lineage>
</organism>
<dbReference type="InterPro" id="IPR052050">
    <property type="entry name" value="SecEffector_AnkRepeat"/>
</dbReference>